<organism evidence="2">
    <name type="scientific">hydrothermal vent metagenome</name>
    <dbReference type="NCBI Taxonomy" id="652676"/>
    <lineage>
        <taxon>unclassified sequences</taxon>
        <taxon>metagenomes</taxon>
        <taxon>ecological metagenomes</taxon>
    </lineage>
</organism>
<dbReference type="Pfam" id="PF11716">
    <property type="entry name" value="MDMPI_N"/>
    <property type="match status" value="1"/>
</dbReference>
<reference evidence="2" key="1">
    <citation type="submission" date="2018-06" db="EMBL/GenBank/DDBJ databases">
        <authorList>
            <person name="Zhirakovskaya E."/>
        </authorList>
    </citation>
    <scope>NUCLEOTIDE SEQUENCE</scope>
</reference>
<feature type="domain" description="Mycothiol-dependent maleylpyruvate isomerase metal-binding" evidence="1">
    <location>
        <begin position="10"/>
        <end position="141"/>
    </location>
</feature>
<dbReference type="InterPro" id="IPR034660">
    <property type="entry name" value="DinB/YfiT-like"/>
</dbReference>
<dbReference type="Gene3D" id="1.20.120.450">
    <property type="entry name" value="dinb family like domain"/>
    <property type="match status" value="1"/>
</dbReference>
<sequence>MREILSDLVAEQQALDQFLQGVRERDWKRQTRSDGWTILDIVSHLAATEEVAARVIAEGQPILDEILGVPFDDWTHLGVERGRGRRYQEIIEWWRNGRAGVVEPLSRMDSEARIPWFVATVNAKTFATLRLAETWAHGLDIKHTMDDKIVVEEDEEDPRDDTPRIRHIAWLAHRMLPWAYSEVGAEFPAEGIRIEIMGPKYALWTFGPKDSPHVIKGRAGDFCRIAVHRPPSEDSQLRTSSEVAAESLTIVRTY</sequence>
<proteinExistence type="predicted"/>
<dbReference type="InterPro" id="IPR017517">
    <property type="entry name" value="Maleyloyr_isom"/>
</dbReference>
<name>A0A3B0RYA1_9ZZZZ</name>
<dbReference type="GO" id="GO:0046872">
    <property type="term" value="F:metal ion binding"/>
    <property type="evidence" value="ECO:0007669"/>
    <property type="project" value="InterPro"/>
</dbReference>
<dbReference type="EMBL" id="UOEK01000040">
    <property type="protein sequence ID" value="VAV93248.1"/>
    <property type="molecule type" value="Genomic_DNA"/>
</dbReference>
<evidence type="ECO:0000259" key="1">
    <source>
        <dbReference type="Pfam" id="PF11716"/>
    </source>
</evidence>
<dbReference type="AlphaFoldDB" id="A0A3B0RYA1"/>
<accession>A0A3B0RYA1</accession>
<dbReference type="SUPFAM" id="SSF109854">
    <property type="entry name" value="DinB/YfiT-like putative metalloenzymes"/>
    <property type="match status" value="1"/>
</dbReference>
<gene>
    <name evidence="2" type="ORF">MNBD_ACTINO02-537</name>
</gene>
<dbReference type="NCBIfam" id="TIGR03083">
    <property type="entry name" value="maleylpyruvate isomerase family mycothiol-dependent enzyme"/>
    <property type="match status" value="1"/>
</dbReference>
<evidence type="ECO:0000313" key="2">
    <source>
        <dbReference type="EMBL" id="VAV93248.1"/>
    </source>
</evidence>
<protein>
    <recommendedName>
        <fullName evidence="1">Mycothiol-dependent maleylpyruvate isomerase metal-binding domain-containing protein</fullName>
    </recommendedName>
</protein>
<dbReference type="InterPro" id="IPR024344">
    <property type="entry name" value="MDMPI_metal-binding"/>
</dbReference>